<organism evidence="1 2">
    <name type="scientific">Monascus purpureus</name>
    <name type="common">Red mold</name>
    <name type="synonym">Monascus anka</name>
    <dbReference type="NCBI Taxonomy" id="5098"/>
    <lineage>
        <taxon>Eukaryota</taxon>
        <taxon>Fungi</taxon>
        <taxon>Dikarya</taxon>
        <taxon>Ascomycota</taxon>
        <taxon>Pezizomycotina</taxon>
        <taxon>Eurotiomycetes</taxon>
        <taxon>Eurotiomycetidae</taxon>
        <taxon>Eurotiales</taxon>
        <taxon>Aspergillaceae</taxon>
        <taxon>Monascus</taxon>
    </lineage>
</organism>
<comment type="caution">
    <text evidence="1">The sequence shown here is derived from an EMBL/GenBank/DDBJ whole genome shotgun (WGS) entry which is preliminary data.</text>
</comment>
<keyword evidence="2" id="KW-1185">Reference proteome</keyword>
<proteinExistence type="predicted"/>
<dbReference type="Proteomes" id="UP000319663">
    <property type="component" value="Unassembled WGS sequence"/>
</dbReference>
<protein>
    <submittedName>
        <fullName evidence="1">Uncharacterized protein</fullName>
    </submittedName>
</protein>
<sequence>MRPCARSQYTTPVITLRDLYQYGSLLLTLNSMKQTLQVFLFSTLLSQPLLQLLQSVLCQQFYASMNIKLKYVSSAKQVQQLSTSYIISDTISDYPAKFPGEEVRLRSQVSF</sequence>
<reference evidence="1 2" key="1">
    <citation type="submission" date="2019-06" db="EMBL/GenBank/DDBJ databases">
        <title>Wine fermentation using esterase from Monascus purpureus.</title>
        <authorList>
            <person name="Geng C."/>
            <person name="Zhang Y."/>
        </authorList>
    </citation>
    <scope>NUCLEOTIDE SEQUENCE [LARGE SCALE GENOMIC DNA]</scope>
    <source>
        <strain evidence="1">HQ1</strain>
    </source>
</reference>
<evidence type="ECO:0000313" key="2">
    <source>
        <dbReference type="Proteomes" id="UP000319663"/>
    </source>
</evidence>
<dbReference type="EMBL" id="VIFY01000143">
    <property type="protein sequence ID" value="TQB69651.1"/>
    <property type="molecule type" value="Genomic_DNA"/>
</dbReference>
<name>A0A507QPT7_MONPU</name>
<dbReference type="AlphaFoldDB" id="A0A507QPT7"/>
<accession>A0A507QPT7</accession>
<evidence type="ECO:0000313" key="1">
    <source>
        <dbReference type="EMBL" id="TQB69651.1"/>
    </source>
</evidence>
<gene>
    <name evidence="1" type="ORF">MPDQ_001602</name>
</gene>